<dbReference type="CDD" id="cd20736">
    <property type="entry name" value="PoNe_Nuclease"/>
    <property type="match status" value="1"/>
</dbReference>
<reference evidence="3 4" key="2">
    <citation type="submission" date="2019-01" db="EMBL/GenBank/DDBJ databases">
        <title>Tautonia sociabilis, a novel thermotolerant planctomycete of Isosphaeraceae family, isolated from a 4000 m deep subterranean habitat.</title>
        <authorList>
            <person name="Kovaleva O.L."/>
            <person name="Elcheninov A.G."/>
            <person name="Van Heerden E."/>
            <person name="Toshchakov S.V."/>
            <person name="Novikov A."/>
            <person name="Bonch-Osmolovskaya E.A."/>
            <person name="Kublanov I.V."/>
        </authorList>
    </citation>
    <scope>NUCLEOTIDE SEQUENCE [LARGE SCALE GENOMIC DNA]</scope>
    <source>
        <strain evidence="3 4">GM2012</strain>
    </source>
</reference>
<dbReference type="EMBL" id="RYZH01000032">
    <property type="protein sequence ID" value="RUL86294.1"/>
    <property type="molecule type" value="Genomic_DNA"/>
</dbReference>
<dbReference type="Pfam" id="PF02021">
    <property type="entry name" value="UPF0102"/>
    <property type="match status" value="1"/>
</dbReference>
<dbReference type="NCBIfam" id="TIGR00252">
    <property type="entry name" value="YraN family protein"/>
    <property type="match status" value="1"/>
</dbReference>
<dbReference type="Proteomes" id="UP000280296">
    <property type="component" value="Unassembled WGS sequence"/>
</dbReference>
<dbReference type="SUPFAM" id="SSF52980">
    <property type="entry name" value="Restriction endonuclease-like"/>
    <property type="match status" value="1"/>
</dbReference>
<reference evidence="3 4" key="1">
    <citation type="submission" date="2018-12" db="EMBL/GenBank/DDBJ databases">
        <authorList>
            <person name="Toschakov S.V."/>
        </authorList>
    </citation>
    <scope>NUCLEOTIDE SEQUENCE [LARGE SCALE GENOMIC DNA]</scope>
    <source>
        <strain evidence="3 4">GM2012</strain>
    </source>
</reference>
<dbReference type="NCBIfam" id="NF009154">
    <property type="entry name" value="PRK12497.3-3"/>
    <property type="match status" value="1"/>
</dbReference>
<name>A0A432MHJ7_9BACT</name>
<comment type="similarity">
    <text evidence="1 2">Belongs to the UPF0102 family.</text>
</comment>
<dbReference type="PANTHER" id="PTHR34039">
    <property type="entry name" value="UPF0102 PROTEIN YRAN"/>
    <property type="match status" value="1"/>
</dbReference>
<protein>
    <recommendedName>
        <fullName evidence="2">UPF0102 protein TsocGM_16310</fullName>
    </recommendedName>
</protein>
<evidence type="ECO:0000256" key="2">
    <source>
        <dbReference type="HAMAP-Rule" id="MF_00048"/>
    </source>
</evidence>
<comment type="caution">
    <text evidence="3">The sequence shown here is derived from an EMBL/GenBank/DDBJ whole genome shotgun (WGS) entry which is preliminary data.</text>
</comment>
<proteinExistence type="inferred from homology"/>
<dbReference type="NCBIfam" id="NF009150">
    <property type="entry name" value="PRK12497.1-3"/>
    <property type="match status" value="1"/>
</dbReference>
<gene>
    <name evidence="3" type="ORF">TsocGM_16310</name>
</gene>
<dbReference type="RefSeq" id="WP_126726529.1">
    <property type="nucleotide sequence ID" value="NZ_RYZH01000032.1"/>
</dbReference>
<organism evidence="3 4">
    <name type="scientific">Tautonia sociabilis</name>
    <dbReference type="NCBI Taxonomy" id="2080755"/>
    <lineage>
        <taxon>Bacteria</taxon>
        <taxon>Pseudomonadati</taxon>
        <taxon>Planctomycetota</taxon>
        <taxon>Planctomycetia</taxon>
        <taxon>Isosphaerales</taxon>
        <taxon>Isosphaeraceae</taxon>
        <taxon>Tautonia</taxon>
    </lineage>
</organism>
<dbReference type="InterPro" id="IPR003509">
    <property type="entry name" value="UPF0102_YraN-like"/>
</dbReference>
<dbReference type="GO" id="GO:0003676">
    <property type="term" value="F:nucleic acid binding"/>
    <property type="evidence" value="ECO:0007669"/>
    <property type="project" value="InterPro"/>
</dbReference>
<dbReference type="Gene3D" id="3.40.1350.10">
    <property type="match status" value="1"/>
</dbReference>
<evidence type="ECO:0000313" key="3">
    <source>
        <dbReference type="EMBL" id="RUL86294.1"/>
    </source>
</evidence>
<dbReference type="InterPro" id="IPR011335">
    <property type="entry name" value="Restrct_endonuc-II-like"/>
</dbReference>
<evidence type="ECO:0000256" key="1">
    <source>
        <dbReference type="ARBA" id="ARBA00006738"/>
    </source>
</evidence>
<accession>A0A432MHJ7</accession>
<dbReference type="PANTHER" id="PTHR34039:SF1">
    <property type="entry name" value="UPF0102 PROTEIN YRAN"/>
    <property type="match status" value="1"/>
</dbReference>
<dbReference type="HAMAP" id="MF_00048">
    <property type="entry name" value="UPF0102"/>
    <property type="match status" value="1"/>
</dbReference>
<dbReference type="AlphaFoldDB" id="A0A432MHJ7"/>
<dbReference type="OrthoDB" id="9802516at2"/>
<keyword evidence="4" id="KW-1185">Reference proteome</keyword>
<dbReference type="InterPro" id="IPR011856">
    <property type="entry name" value="tRNA_endonuc-like_dom_sf"/>
</dbReference>
<evidence type="ECO:0000313" key="4">
    <source>
        <dbReference type="Proteomes" id="UP000280296"/>
    </source>
</evidence>
<sequence length="149" mass="17157">MLGFRLPFRLGSLPGRAERPWNRWFGDRGEREAARSLRRQGMTILSRNYRTAQGEIDLIARDRETLVFVEVKTRRQGEPAEAVTLAKQRRVTLAALHFLKRHGLLDAPRPVCCRFDIVAIVWPEGWGRPQIEHLPDAFEAVGPPGQFFR</sequence>